<sequence length="102" mass="10359">MSALSISLSGLQRAGARFETAARQIVSAGTVRPGTESEGPAPAAGPEAAIGAPRPGFSPDMATAMVGMIEAENAYVANARVAGRIAEMQKAYLDALAPKSEK</sequence>
<reference evidence="2 3" key="1">
    <citation type="submission" date="2020-07" db="EMBL/GenBank/DDBJ databases">
        <authorList>
            <person name="Li M."/>
        </authorList>
    </citation>
    <scope>NUCLEOTIDE SEQUENCE [LARGE SCALE GENOMIC DNA]</scope>
    <source>
        <strain evidence="2 3">DSM 23284</strain>
    </source>
</reference>
<dbReference type="RefSeq" id="WP_181758448.1">
    <property type="nucleotide sequence ID" value="NZ_BMCR01000001.1"/>
</dbReference>
<accession>A0A838XT63</accession>
<name>A0A838XT63_9HYPH</name>
<dbReference type="AlphaFoldDB" id="A0A838XT63"/>
<dbReference type="Proteomes" id="UP000559404">
    <property type="component" value="Unassembled WGS sequence"/>
</dbReference>
<organism evidence="2 3">
    <name type="scientific">Stappia taiwanensis</name>
    <dbReference type="NCBI Taxonomy" id="992267"/>
    <lineage>
        <taxon>Bacteria</taxon>
        <taxon>Pseudomonadati</taxon>
        <taxon>Pseudomonadota</taxon>
        <taxon>Alphaproteobacteria</taxon>
        <taxon>Hyphomicrobiales</taxon>
        <taxon>Stappiaceae</taxon>
        <taxon>Stappia</taxon>
    </lineage>
</organism>
<feature type="region of interest" description="Disordered" evidence="1">
    <location>
        <begin position="29"/>
        <end position="55"/>
    </location>
</feature>
<feature type="compositionally biased region" description="Low complexity" evidence="1">
    <location>
        <begin position="33"/>
        <end position="55"/>
    </location>
</feature>
<protein>
    <submittedName>
        <fullName evidence="2">Uncharacterized protein</fullName>
    </submittedName>
</protein>
<comment type="caution">
    <text evidence="2">The sequence shown here is derived from an EMBL/GenBank/DDBJ whole genome shotgun (WGS) entry which is preliminary data.</text>
</comment>
<evidence type="ECO:0000256" key="1">
    <source>
        <dbReference type="SAM" id="MobiDB-lite"/>
    </source>
</evidence>
<evidence type="ECO:0000313" key="3">
    <source>
        <dbReference type="Proteomes" id="UP000559404"/>
    </source>
</evidence>
<proteinExistence type="predicted"/>
<dbReference type="EMBL" id="JACEON010000001">
    <property type="protein sequence ID" value="MBA4610264.1"/>
    <property type="molecule type" value="Genomic_DNA"/>
</dbReference>
<keyword evidence="3" id="KW-1185">Reference proteome</keyword>
<evidence type="ECO:0000313" key="2">
    <source>
        <dbReference type="EMBL" id="MBA4610264.1"/>
    </source>
</evidence>
<reference evidence="2 3" key="2">
    <citation type="submission" date="2020-08" db="EMBL/GenBank/DDBJ databases">
        <title>Stappia taiwanensis sp. nov., isolated from a coastal thermal spring.</title>
        <authorList>
            <person name="Kampfer P."/>
        </authorList>
    </citation>
    <scope>NUCLEOTIDE SEQUENCE [LARGE SCALE GENOMIC DNA]</scope>
    <source>
        <strain evidence="2 3">DSM 23284</strain>
    </source>
</reference>
<gene>
    <name evidence="2" type="ORF">H1W37_01265</name>
</gene>